<feature type="transmembrane region" description="Helical" evidence="1">
    <location>
        <begin position="65"/>
        <end position="83"/>
    </location>
</feature>
<dbReference type="RefSeq" id="WP_234867083.1">
    <property type="nucleotide sequence ID" value="NZ_JAKEVY010000004.1"/>
</dbReference>
<evidence type="ECO:0000313" key="3">
    <source>
        <dbReference type="Proteomes" id="UP001200145"/>
    </source>
</evidence>
<name>A0ABS9BLY1_9BACT</name>
<evidence type="ECO:0000313" key="2">
    <source>
        <dbReference type="EMBL" id="MCF1716133.1"/>
    </source>
</evidence>
<evidence type="ECO:0000256" key="1">
    <source>
        <dbReference type="SAM" id="Phobius"/>
    </source>
</evidence>
<comment type="caution">
    <text evidence="2">The sequence shown here is derived from an EMBL/GenBank/DDBJ whole genome shotgun (WGS) entry which is preliminary data.</text>
</comment>
<keyword evidence="3" id="KW-1185">Reference proteome</keyword>
<accession>A0ABS9BLY1</accession>
<feature type="transmembrane region" description="Helical" evidence="1">
    <location>
        <begin position="14"/>
        <end position="31"/>
    </location>
</feature>
<organism evidence="2 3">
    <name type="scientific">Flavihumibacter fluminis</name>
    <dbReference type="NCBI Taxonomy" id="2909236"/>
    <lineage>
        <taxon>Bacteria</taxon>
        <taxon>Pseudomonadati</taxon>
        <taxon>Bacteroidota</taxon>
        <taxon>Chitinophagia</taxon>
        <taxon>Chitinophagales</taxon>
        <taxon>Chitinophagaceae</taxon>
        <taxon>Flavihumibacter</taxon>
    </lineage>
</organism>
<keyword evidence="1" id="KW-1133">Transmembrane helix</keyword>
<dbReference type="EMBL" id="JAKEVY010000004">
    <property type="protein sequence ID" value="MCF1716133.1"/>
    <property type="molecule type" value="Genomic_DNA"/>
</dbReference>
<keyword evidence="1" id="KW-0812">Transmembrane</keyword>
<feature type="transmembrane region" description="Helical" evidence="1">
    <location>
        <begin position="128"/>
        <end position="148"/>
    </location>
</feature>
<reference evidence="2 3" key="1">
    <citation type="submission" date="2022-01" db="EMBL/GenBank/DDBJ databases">
        <title>Flavihumibacter sp. nov., isolated from sediment of a river.</title>
        <authorList>
            <person name="Liu H."/>
        </authorList>
    </citation>
    <scope>NUCLEOTIDE SEQUENCE [LARGE SCALE GENOMIC DNA]</scope>
    <source>
        <strain evidence="2 3">RY-1</strain>
    </source>
</reference>
<sequence>MKQQPLLPYRFKKIGWLLFIPFAIAGIYLHITDYEPNWITTKVFAIYNKSLFSDKKWFSIVETNITSTLIGVGFLAGCLLIAFSREKVEDEFIAGLRLSSLQWAVLVNYSLLLFCFLFIYGFAFMNVLIYNVFTVLLIFIGRFNYLLFKSRKINADEK</sequence>
<feature type="transmembrane region" description="Helical" evidence="1">
    <location>
        <begin position="103"/>
        <end position="122"/>
    </location>
</feature>
<proteinExistence type="predicted"/>
<evidence type="ECO:0008006" key="4">
    <source>
        <dbReference type="Google" id="ProtNLM"/>
    </source>
</evidence>
<keyword evidence="1" id="KW-0472">Membrane</keyword>
<dbReference type="Proteomes" id="UP001200145">
    <property type="component" value="Unassembled WGS sequence"/>
</dbReference>
<protein>
    <recommendedName>
        <fullName evidence="4">PepSY-associated transmembrane protein</fullName>
    </recommendedName>
</protein>
<gene>
    <name evidence="2" type="ORF">L0U88_15945</name>
</gene>